<dbReference type="Proteomes" id="UP000823046">
    <property type="component" value="Unassembled WGS sequence"/>
</dbReference>
<gene>
    <name evidence="1" type="ORF">IE077_003203</name>
</gene>
<accession>A0ABQ7JF64</accession>
<keyword evidence="2" id="KW-1185">Reference proteome</keyword>
<comment type="caution">
    <text evidence="1">The sequence shown here is derived from an EMBL/GenBank/DDBJ whole genome shotgun (WGS) entry which is preliminary data.</text>
</comment>
<organism evidence="1 2">
    <name type="scientific">Cardiosporidium cionae</name>
    <dbReference type="NCBI Taxonomy" id="476202"/>
    <lineage>
        <taxon>Eukaryota</taxon>
        <taxon>Sar</taxon>
        <taxon>Alveolata</taxon>
        <taxon>Apicomplexa</taxon>
        <taxon>Aconoidasida</taxon>
        <taxon>Nephromycida</taxon>
        <taxon>Cardiosporidium</taxon>
    </lineage>
</organism>
<evidence type="ECO:0000313" key="2">
    <source>
        <dbReference type="Proteomes" id="UP000823046"/>
    </source>
</evidence>
<name>A0ABQ7JF64_9APIC</name>
<proteinExistence type="predicted"/>
<dbReference type="PANTHER" id="PTHR46967">
    <property type="entry name" value="INSULIN-LIKE GROWTH FACTOR BINDING PROTEIN,N-TERMINAL"/>
    <property type="match status" value="1"/>
</dbReference>
<evidence type="ECO:0000313" key="1">
    <source>
        <dbReference type="EMBL" id="KAF8822662.1"/>
    </source>
</evidence>
<dbReference type="PANTHER" id="PTHR46967:SF2">
    <property type="entry name" value="SUSHI, VON WILLEBRAND FACTOR TYPE A, EGF AND PENTRAXIN DOMAIN-CONTAINING PROTEIN 1-LIKE"/>
    <property type="match status" value="1"/>
</dbReference>
<feature type="non-terminal residue" evidence="1">
    <location>
        <position position="521"/>
    </location>
</feature>
<reference evidence="1 2" key="1">
    <citation type="journal article" date="2020" name="bioRxiv">
        <title>Metabolic contributions of an alphaproteobacterial endosymbiont in the apicomplexan Cardiosporidium cionae.</title>
        <authorList>
            <person name="Hunter E.S."/>
            <person name="Paight C.J."/>
            <person name="Lane C.E."/>
        </authorList>
    </citation>
    <scope>NUCLEOTIDE SEQUENCE [LARGE SCALE GENOMIC DNA]</scope>
    <source>
        <strain evidence="1">ESH_2018</strain>
    </source>
</reference>
<evidence type="ECO:0008006" key="3">
    <source>
        <dbReference type="Google" id="ProtNLM"/>
    </source>
</evidence>
<dbReference type="EMBL" id="JADAQX010000034">
    <property type="protein sequence ID" value="KAF8822662.1"/>
    <property type="molecule type" value="Genomic_DNA"/>
</dbReference>
<protein>
    <recommendedName>
        <fullName evidence="3">Tyrosine-protein kinase ephrin type A/B receptor-like domain-containing protein</fullName>
    </recommendedName>
</protein>
<sequence length="521" mass="55497">MPRVRIVPLDALQFTVFPNDWGGPTESVKKFVALYSITARITFKSNIGVHIYVTSPELKDKVLASTAVTLPRENATSCISASLTSGSLIDLSPNKSFNVSFAFDANPLSDTEAVVTCQDEESNDILSSPSTLIVPMRNWTMDWDINVKFSRFNSAKCNITIREATSGATPLIFGNFLVSNKSTVAYCTHGYKIQDDDGSSLRCSPCGKNETCLFGNSFKNDPALWSLLLLLPPSSCPLGFICPERDEMPLKCPLGMYSLGGASACMTCAAGFACPYGFEAPVQCANHSFPYSQISPGSTSCTTCPAGFECTPPNSKSPCSDDLSLIGSGICSNSSKYLMSIGEAGPPILCSAGRFPFHNETSTDEYSIGCAHCRSGVYCNTTSIAMNAISKNATSCPAGTTSADMDANCHTCEPGFECSITERRTHLLQCSLGTYQSGTLADGLICNNCPSGHQCLEPRFLPQPCPPGYGGRTSGLGCIPVKPGILASTEGAVYRSIVLLDSSVNVYSPNSQRTEFVQCVA</sequence>